<protein>
    <submittedName>
        <fullName evidence="2">CMD domain protein</fullName>
    </submittedName>
</protein>
<keyword evidence="1" id="KW-0472">Membrane</keyword>
<dbReference type="Proteomes" id="UP000574761">
    <property type="component" value="Unassembled WGS sequence"/>
</dbReference>
<comment type="caution">
    <text evidence="2">The sequence shown here is derived from an EMBL/GenBank/DDBJ whole genome shotgun (WGS) entry which is preliminary data.</text>
</comment>
<evidence type="ECO:0000256" key="1">
    <source>
        <dbReference type="SAM" id="Phobius"/>
    </source>
</evidence>
<organism evidence="2 3">
    <name type="scientific">Mycoplana azooxidifex</name>
    <dbReference type="NCBI Taxonomy" id="1636188"/>
    <lineage>
        <taxon>Bacteria</taxon>
        <taxon>Pseudomonadati</taxon>
        <taxon>Pseudomonadota</taxon>
        <taxon>Alphaproteobacteria</taxon>
        <taxon>Hyphomicrobiales</taxon>
        <taxon>Rhizobiaceae</taxon>
        <taxon>Mycoplana</taxon>
    </lineage>
</organism>
<dbReference type="NCBIfam" id="TIGR04029">
    <property type="entry name" value="CMD_Avi_7170"/>
    <property type="match status" value="1"/>
</dbReference>
<dbReference type="Gene3D" id="1.20.1290.10">
    <property type="entry name" value="AhpD-like"/>
    <property type="match status" value="1"/>
</dbReference>
<reference evidence="2 3" key="1">
    <citation type="submission" date="2020-08" db="EMBL/GenBank/DDBJ databases">
        <title>Genomic Encyclopedia of Type Strains, Phase IV (KMG-IV): sequencing the most valuable type-strain genomes for metagenomic binning, comparative biology and taxonomic classification.</title>
        <authorList>
            <person name="Goeker M."/>
        </authorList>
    </citation>
    <scope>NUCLEOTIDE SEQUENCE [LARGE SCALE GENOMIC DNA]</scope>
    <source>
        <strain evidence="2 3">DSM 100211</strain>
    </source>
</reference>
<accession>A0A7W6GL00</accession>
<evidence type="ECO:0000313" key="3">
    <source>
        <dbReference type="Proteomes" id="UP000574761"/>
    </source>
</evidence>
<dbReference type="EMBL" id="JACIEE010000008">
    <property type="protein sequence ID" value="MBB3978753.1"/>
    <property type="molecule type" value="Genomic_DNA"/>
</dbReference>
<keyword evidence="1" id="KW-0812">Transmembrane</keyword>
<feature type="transmembrane region" description="Helical" evidence="1">
    <location>
        <begin position="142"/>
        <end position="162"/>
    </location>
</feature>
<gene>
    <name evidence="2" type="ORF">GGQ64_003988</name>
</gene>
<sequence length="168" mass="18215">MSEQTTFDVIDSVLGLGAGSELKALREKRDKLKALTQSSYLAALRPKEPRNFPYALRAAIAARMCGLWKVDELAAHYRGLLEQEGATPELGNVADAGWTPGDAPSRLTAILRHVDLVTLKPKAATRANIEALYAAGLDDRDIVTLAGLIAFVNYQILVVAGLKMLRDN</sequence>
<dbReference type="InterPro" id="IPR023982">
    <property type="entry name" value="CHP04029_CMD-like"/>
</dbReference>
<dbReference type="SUPFAM" id="SSF69118">
    <property type="entry name" value="AhpD-like"/>
    <property type="match status" value="1"/>
</dbReference>
<proteinExistence type="predicted"/>
<dbReference type="AlphaFoldDB" id="A0A7W6GL00"/>
<evidence type="ECO:0000313" key="2">
    <source>
        <dbReference type="EMBL" id="MBB3978753.1"/>
    </source>
</evidence>
<dbReference type="InterPro" id="IPR029032">
    <property type="entry name" value="AhpD-like"/>
</dbReference>
<keyword evidence="3" id="KW-1185">Reference proteome</keyword>
<keyword evidence="1" id="KW-1133">Transmembrane helix</keyword>
<dbReference type="RefSeq" id="WP_183807005.1">
    <property type="nucleotide sequence ID" value="NZ_JACIEE010000008.1"/>
</dbReference>
<name>A0A7W6GL00_9HYPH</name>